<keyword evidence="1" id="KW-0378">Hydrolase</keyword>
<gene>
    <name evidence="3" type="ORF">S01H1_29805</name>
</gene>
<evidence type="ECO:0000313" key="3">
    <source>
        <dbReference type="EMBL" id="GAF93015.1"/>
    </source>
</evidence>
<comment type="caution">
    <text evidence="3">The sequence shown here is derived from an EMBL/GenBank/DDBJ whole genome shotgun (WGS) entry which is preliminary data.</text>
</comment>
<feature type="non-terminal residue" evidence="3">
    <location>
        <position position="111"/>
    </location>
</feature>
<dbReference type="GO" id="GO:0048476">
    <property type="term" value="C:Holliday junction resolvase complex"/>
    <property type="evidence" value="ECO:0007669"/>
    <property type="project" value="TreeGrafter"/>
</dbReference>
<dbReference type="GO" id="GO:0000727">
    <property type="term" value="P:double-strand break repair via break-induced replication"/>
    <property type="evidence" value="ECO:0007669"/>
    <property type="project" value="TreeGrafter"/>
</dbReference>
<dbReference type="InterPro" id="IPR033309">
    <property type="entry name" value="Mus81"/>
</dbReference>
<organism evidence="3">
    <name type="scientific">marine sediment metagenome</name>
    <dbReference type="NCBI Taxonomy" id="412755"/>
    <lineage>
        <taxon>unclassified sequences</taxon>
        <taxon>metagenomes</taxon>
        <taxon>ecological metagenomes</taxon>
    </lineage>
</organism>
<reference evidence="3" key="1">
    <citation type="journal article" date="2014" name="Front. Microbiol.">
        <title>High frequency of phylogenetically diverse reductive dehalogenase-homologous genes in deep subseafloor sedimentary metagenomes.</title>
        <authorList>
            <person name="Kawai M."/>
            <person name="Futagami T."/>
            <person name="Toyoda A."/>
            <person name="Takaki Y."/>
            <person name="Nishi S."/>
            <person name="Hori S."/>
            <person name="Arai W."/>
            <person name="Tsubouchi T."/>
            <person name="Morono Y."/>
            <person name="Uchiyama I."/>
            <person name="Ito T."/>
            <person name="Fujiyama A."/>
            <person name="Inagaki F."/>
            <person name="Takami H."/>
        </authorList>
    </citation>
    <scope>NUCLEOTIDE SEQUENCE</scope>
    <source>
        <strain evidence="3">Expedition CK06-06</strain>
    </source>
</reference>
<dbReference type="SMART" id="SM00891">
    <property type="entry name" value="ERCC4"/>
    <property type="match status" value="1"/>
</dbReference>
<name>X0UX66_9ZZZZ</name>
<dbReference type="GO" id="GO:0008821">
    <property type="term" value="F:crossover junction DNA endonuclease activity"/>
    <property type="evidence" value="ECO:0007669"/>
    <property type="project" value="InterPro"/>
</dbReference>
<dbReference type="EMBL" id="BARS01018308">
    <property type="protein sequence ID" value="GAF93015.1"/>
    <property type="molecule type" value="Genomic_DNA"/>
</dbReference>
<dbReference type="GO" id="GO:0031573">
    <property type="term" value="P:mitotic intra-S DNA damage checkpoint signaling"/>
    <property type="evidence" value="ECO:0007669"/>
    <property type="project" value="TreeGrafter"/>
</dbReference>
<dbReference type="GO" id="GO:0005634">
    <property type="term" value="C:nucleus"/>
    <property type="evidence" value="ECO:0007669"/>
    <property type="project" value="TreeGrafter"/>
</dbReference>
<evidence type="ECO:0000256" key="1">
    <source>
        <dbReference type="ARBA" id="ARBA00022801"/>
    </source>
</evidence>
<dbReference type="AlphaFoldDB" id="X0UX66"/>
<dbReference type="GO" id="GO:0006308">
    <property type="term" value="P:DNA catabolic process"/>
    <property type="evidence" value="ECO:0007669"/>
    <property type="project" value="InterPro"/>
</dbReference>
<dbReference type="PANTHER" id="PTHR13451">
    <property type="entry name" value="CLASS II CROSSOVER JUNCTION ENDONUCLEASE MUS81"/>
    <property type="match status" value="1"/>
</dbReference>
<evidence type="ECO:0000259" key="2">
    <source>
        <dbReference type="SMART" id="SM00891"/>
    </source>
</evidence>
<protein>
    <recommendedName>
        <fullName evidence="2">ERCC4 domain-containing protein</fullName>
    </recommendedName>
</protein>
<dbReference type="Gene3D" id="3.40.50.10130">
    <property type="match status" value="1"/>
</dbReference>
<dbReference type="SUPFAM" id="SSF52980">
    <property type="entry name" value="Restriction endonuclease-like"/>
    <property type="match status" value="1"/>
</dbReference>
<sequence length="111" mass="12870">MKIKVDNREHTLIKLLKALNNDYEFHLEIEVCKMDIGDIAIFNAEGEELLLIERKKISDLAASIKDGRYQEQSYRLNGHSLHNHNIIYLIEGRISFFSSKYSKVTPGTLYV</sequence>
<proteinExistence type="predicted"/>
<dbReference type="InterPro" id="IPR011335">
    <property type="entry name" value="Restrct_endonuc-II-like"/>
</dbReference>
<dbReference type="InterPro" id="IPR006166">
    <property type="entry name" value="ERCC4_domain"/>
</dbReference>
<accession>X0UX66</accession>
<dbReference type="GO" id="GO:0003677">
    <property type="term" value="F:DNA binding"/>
    <property type="evidence" value="ECO:0007669"/>
    <property type="project" value="InterPro"/>
</dbReference>
<dbReference type="Pfam" id="PF02732">
    <property type="entry name" value="ERCC4"/>
    <property type="match status" value="1"/>
</dbReference>
<dbReference type="GO" id="GO:0048257">
    <property type="term" value="F:3'-flap endonuclease activity"/>
    <property type="evidence" value="ECO:0007669"/>
    <property type="project" value="TreeGrafter"/>
</dbReference>
<dbReference type="PANTHER" id="PTHR13451:SF0">
    <property type="entry name" value="CROSSOVER JUNCTION ENDONUCLEASE MUS81"/>
    <property type="match status" value="1"/>
</dbReference>
<feature type="domain" description="ERCC4" evidence="2">
    <location>
        <begin position="2"/>
        <end position="94"/>
    </location>
</feature>
<dbReference type="GO" id="GO:0000712">
    <property type="term" value="P:resolution of meiotic recombination intermediates"/>
    <property type="evidence" value="ECO:0007669"/>
    <property type="project" value="TreeGrafter"/>
</dbReference>